<feature type="signal peptide" evidence="1">
    <location>
        <begin position="1"/>
        <end position="21"/>
    </location>
</feature>
<evidence type="ECO:0000313" key="2">
    <source>
        <dbReference type="EMBL" id="MFC3154636.1"/>
    </source>
</evidence>
<dbReference type="CDD" id="cd14789">
    <property type="entry name" value="Tiki"/>
    <property type="match status" value="1"/>
</dbReference>
<evidence type="ECO:0000313" key="3">
    <source>
        <dbReference type="Proteomes" id="UP001595548"/>
    </source>
</evidence>
<keyword evidence="3" id="KW-1185">Reference proteome</keyword>
<dbReference type="PANTHER" id="PTHR40590:SF1">
    <property type="entry name" value="CYTOPLASMIC PROTEIN"/>
    <property type="match status" value="1"/>
</dbReference>
<keyword evidence="1" id="KW-0732">Signal</keyword>
<dbReference type="Pfam" id="PF01963">
    <property type="entry name" value="TraB_PrgY_gumN"/>
    <property type="match status" value="1"/>
</dbReference>
<name>A0ABV7HP85_9GAMM</name>
<accession>A0ABV7HP85</accession>
<dbReference type="Proteomes" id="UP001595548">
    <property type="component" value="Unassembled WGS sequence"/>
</dbReference>
<dbReference type="PANTHER" id="PTHR40590">
    <property type="entry name" value="CYTOPLASMIC PROTEIN-RELATED"/>
    <property type="match status" value="1"/>
</dbReference>
<organism evidence="2 3">
    <name type="scientific">Gilvimarinus japonicus</name>
    <dbReference type="NCBI Taxonomy" id="1796469"/>
    <lineage>
        <taxon>Bacteria</taxon>
        <taxon>Pseudomonadati</taxon>
        <taxon>Pseudomonadota</taxon>
        <taxon>Gammaproteobacteria</taxon>
        <taxon>Cellvibrionales</taxon>
        <taxon>Cellvibrionaceae</taxon>
        <taxon>Gilvimarinus</taxon>
    </lineage>
</organism>
<dbReference type="RefSeq" id="WP_339617957.1">
    <property type="nucleotide sequence ID" value="NZ_AP031500.1"/>
</dbReference>
<sequence length="289" mass="31777">MTRLKGLLAAGALCASFTAQAESYVWQVSDGDNQLFIGGTIHMLKPSDYPLPAEYPAAMAAAEQVVFETDMDAVQDPAFSMQLQQAMMLAPGKTLEGELDSKTWARLSAYSAARQLPLAPMGAFKPAFVALAFTMLEMQKLGFGDGIDQRYFAEAKAQGKTLGELETPEEQLGFMVAMTEVDPNLFINSTLDDLEQMAELFDKMVAEWRAGDADDLFQLMGKPMLDEAPELYHLILTERNKNWLPHLKQMLATPETEFVLVGALHLAGPDSVLAMLKKEGLSVSKYKLP</sequence>
<gene>
    <name evidence="2" type="ORF">ACFOEB_05420</name>
</gene>
<reference evidence="3" key="1">
    <citation type="journal article" date="2019" name="Int. J. Syst. Evol. Microbiol.">
        <title>The Global Catalogue of Microorganisms (GCM) 10K type strain sequencing project: providing services to taxonomists for standard genome sequencing and annotation.</title>
        <authorList>
            <consortium name="The Broad Institute Genomics Platform"/>
            <consortium name="The Broad Institute Genome Sequencing Center for Infectious Disease"/>
            <person name="Wu L."/>
            <person name="Ma J."/>
        </authorList>
    </citation>
    <scope>NUCLEOTIDE SEQUENCE [LARGE SCALE GENOMIC DNA]</scope>
    <source>
        <strain evidence="3">KCTC 52141</strain>
    </source>
</reference>
<dbReference type="InterPro" id="IPR047111">
    <property type="entry name" value="YbaP-like"/>
</dbReference>
<proteinExistence type="predicted"/>
<dbReference type="EMBL" id="JBHRTL010000005">
    <property type="protein sequence ID" value="MFC3154636.1"/>
    <property type="molecule type" value="Genomic_DNA"/>
</dbReference>
<evidence type="ECO:0000256" key="1">
    <source>
        <dbReference type="SAM" id="SignalP"/>
    </source>
</evidence>
<dbReference type="InterPro" id="IPR002816">
    <property type="entry name" value="TraB/PrgY/GumN_fam"/>
</dbReference>
<protein>
    <submittedName>
        <fullName evidence="2">TraB/GumN family protein</fullName>
    </submittedName>
</protein>
<comment type="caution">
    <text evidence="2">The sequence shown here is derived from an EMBL/GenBank/DDBJ whole genome shotgun (WGS) entry which is preliminary data.</text>
</comment>
<feature type="chain" id="PRO_5045652138" evidence="1">
    <location>
        <begin position="22"/>
        <end position="289"/>
    </location>
</feature>